<evidence type="ECO:0000313" key="15">
    <source>
        <dbReference type="EMBL" id="KPJ73740.1"/>
    </source>
</evidence>
<dbReference type="InterPro" id="IPR036397">
    <property type="entry name" value="RNaseH_sf"/>
</dbReference>
<dbReference type="Proteomes" id="UP000051012">
    <property type="component" value="Unassembled WGS sequence"/>
</dbReference>
<evidence type="ECO:0000256" key="2">
    <source>
        <dbReference type="ARBA" id="ARBA00022490"/>
    </source>
</evidence>
<evidence type="ECO:0000313" key="16">
    <source>
        <dbReference type="Proteomes" id="UP000051012"/>
    </source>
</evidence>
<keyword evidence="2" id="KW-0963">Cytoplasm</keyword>
<dbReference type="InterPro" id="IPR002176">
    <property type="entry name" value="X-over_junc_endoDNase_RuvC"/>
</dbReference>
<evidence type="ECO:0000256" key="9">
    <source>
        <dbReference type="ARBA" id="ARBA00023125"/>
    </source>
</evidence>
<organism evidence="15 16">
    <name type="scientific">candidate division TA06 bacterium DG_78</name>
    <dbReference type="NCBI Taxonomy" id="1703772"/>
    <lineage>
        <taxon>Bacteria</taxon>
        <taxon>Bacteria division TA06</taxon>
    </lineage>
</organism>
<dbReference type="PRINTS" id="PR00696">
    <property type="entry name" value="RSOLVASERUVC"/>
</dbReference>
<dbReference type="GO" id="GO:0006310">
    <property type="term" value="P:DNA recombination"/>
    <property type="evidence" value="ECO:0007669"/>
    <property type="project" value="UniProtKB-KW"/>
</dbReference>
<dbReference type="GO" id="GO:0006281">
    <property type="term" value="P:DNA repair"/>
    <property type="evidence" value="ECO:0007669"/>
    <property type="project" value="UniProtKB-KW"/>
</dbReference>
<gene>
    <name evidence="15" type="ORF">AMJ52_03340</name>
</gene>
<dbReference type="PANTHER" id="PTHR30194:SF3">
    <property type="entry name" value="CROSSOVER JUNCTION ENDODEOXYRIBONUCLEASE RUVC"/>
    <property type="match status" value="1"/>
</dbReference>
<sequence length="158" mass="17465">MKIIGIDPGISATGYGILEDGMVTNYGTIRPKKGKTYTKLSEICKKIEGLISSNKPDLAVLEKVFHKKNIQSLLRSSELRGAIILTLANKNIKIVEFAPAQIKLAITGNGRASKQQVRYFVERTMLQNNKKVSSDAIDALAIAYTGVRKMHFQETLLN</sequence>
<dbReference type="PANTHER" id="PTHR30194">
    <property type="entry name" value="CROSSOVER JUNCTION ENDODEOXYRIBONUCLEASE RUVC"/>
    <property type="match status" value="1"/>
</dbReference>
<proteinExistence type="inferred from homology"/>
<evidence type="ECO:0000256" key="8">
    <source>
        <dbReference type="ARBA" id="ARBA00022842"/>
    </source>
</evidence>
<dbReference type="Pfam" id="PF02075">
    <property type="entry name" value="RuvC"/>
    <property type="match status" value="1"/>
</dbReference>
<dbReference type="FunFam" id="3.30.420.10:FF:000002">
    <property type="entry name" value="Crossover junction endodeoxyribonuclease RuvC"/>
    <property type="match status" value="1"/>
</dbReference>
<evidence type="ECO:0000256" key="11">
    <source>
        <dbReference type="ARBA" id="ARBA00023204"/>
    </source>
</evidence>
<keyword evidence="6" id="KW-0227">DNA damage</keyword>
<protein>
    <recommendedName>
        <fullName evidence="13">crossover junction endodeoxyribonuclease</fullName>
        <ecNumber evidence="13">3.1.21.10</ecNumber>
    </recommendedName>
    <alternativeName>
        <fullName evidence="14">Holliday junction resolvase RuvC</fullName>
    </alternativeName>
</protein>
<comment type="similarity">
    <text evidence="1">Belongs to the RuvC family.</text>
</comment>
<evidence type="ECO:0000256" key="5">
    <source>
        <dbReference type="ARBA" id="ARBA00022759"/>
    </source>
</evidence>
<dbReference type="SUPFAM" id="SSF53098">
    <property type="entry name" value="Ribonuclease H-like"/>
    <property type="match status" value="1"/>
</dbReference>
<keyword evidence="8" id="KW-0460">Magnesium</keyword>
<dbReference type="Gene3D" id="3.30.420.10">
    <property type="entry name" value="Ribonuclease H-like superfamily/Ribonuclease H"/>
    <property type="match status" value="1"/>
</dbReference>
<keyword evidence="10" id="KW-0233">DNA recombination</keyword>
<evidence type="ECO:0000256" key="4">
    <source>
        <dbReference type="ARBA" id="ARBA00022723"/>
    </source>
</evidence>
<dbReference type="GO" id="GO:0046872">
    <property type="term" value="F:metal ion binding"/>
    <property type="evidence" value="ECO:0007669"/>
    <property type="project" value="UniProtKB-KW"/>
</dbReference>
<evidence type="ECO:0000256" key="12">
    <source>
        <dbReference type="ARBA" id="ARBA00029354"/>
    </source>
</evidence>
<evidence type="ECO:0000256" key="1">
    <source>
        <dbReference type="ARBA" id="ARBA00009518"/>
    </source>
</evidence>
<keyword evidence="5" id="KW-0255">Endonuclease</keyword>
<comment type="catalytic activity">
    <reaction evidence="12">
        <text>Endonucleolytic cleavage at a junction such as a reciprocal single-stranded crossover between two homologous DNA duplexes (Holliday junction).</text>
        <dbReference type="EC" id="3.1.21.10"/>
    </reaction>
</comment>
<keyword evidence="11" id="KW-0234">DNA repair</keyword>
<dbReference type="EMBL" id="LJNI01000030">
    <property type="protein sequence ID" value="KPJ73740.1"/>
    <property type="molecule type" value="Genomic_DNA"/>
</dbReference>
<keyword evidence="7" id="KW-0378">Hydrolase</keyword>
<evidence type="ECO:0000256" key="13">
    <source>
        <dbReference type="ARBA" id="ARBA00029488"/>
    </source>
</evidence>
<evidence type="ECO:0000256" key="14">
    <source>
        <dbReference type="ARBA" id="ARBA00030265"/>
    </source>
</evidence>
<dbReference type="InterPro" id="IPR012337">
    <property type="entry name" value="RNaseH-like_sf"/>
</dbReference>
<evidence type="ECO:0000256" key="10">
    <source>
        <dbReference type="ARBA" id="ARBA00023172"/>
    </source>
</evidence>
<dbReference type="GO" id="GO:0003677">
    <property type="term" value="F:DNA binding"/>
    <property type="evidence" value="ECO:0007669"/>
    <property type="project" value="UniProtKB-KW"/>
</dbReference>
<evidence type="ECO:0000256" key="7">
    <source>
        <dbReference type="ARBA" id="ARBA00022801"/>
    </source>
</evidence>
<keyword evidence="4" id="KW-0479">Metal-binding</keyword>
<evidence type="ECO:0000256" key="6">
    <source>
        <dbReference type="ARBA" id="ARBA00022763"/>
    </source>
</evidence>
<name>A0A0S7YHY2_UNCT6</name>
<keyword evidence="9" id="KW-0238">DNA-binding</keyword>
<dbReference type="GO" id="GO:0008821">
    <property type="term" value="F:crossover junction DNA endonuclease activity"/>
    <property type="evidence" value="ECO:0007669"/>
    <property type="project" value="UniProtKB-EC"/>
</dbReference>
<dbReference type="EC" id="3.1.21.10" evidence="13"/>
<reference evidence="15 16" key="1">
    <citation type="journal article" date="2015" name="Microbiome">
        <title>Genomic resolution of linkages in carbon, nitrogen, and sulfur cycling among widespread estuary sediment bacteria.</title>
        <authorList>
            <person name="Baker B.J."/>
            <person name="Lazar C.S."/>
            <person name="Teske A.P."/>
            <person name="Dick G.J."/>
        </authorList>
    </citation>
    <scope>NUCLEOTIDE SEQUENCE [LARGE SCALE GENOMIC DNA]</scope>
    <source>
        <strain evidence="15">DG_78</strain>
    </source>
</reference>
<accession>A0A0S7YHY2</accession>
<comment type="caution">
    <text evidence="15">The sequence shown here is derived from an EMBL/GenBank/DDBJ whole genome shotgun (WGS) entry which is preliminary data.</text>
</comment>
<evidence type="ECO:0000256" key="3">
    <source>
        <dbReference type="ARBA" id="ARBA00022722"/>
    </source>
</evidence>
<dbReference type="CDD" id="cd16962">
    <property type="entry name" value="RuvC"/>
    <property type="match status" value="1"/>
</dbReference>
<dbReference type="AlphaFoldDB" id="A0A0S7YHY2"/>
<keyword evidence="3" id="KW-0540">Nuclease</keyword>